<dbReference type="Proteomes" id="UP000610846">
    <property type="component" value="Unassembled WGS sequence"/>
</dbReference>
<keyword evidence="2" id="KW-0378">Hydrolase</keyword>
<dbReference type="InterPro" id="IPR029058">
    <property type="entry name" value="AB_hydrolase_fold"/>
</dbReference>
<evidence type="ECO:0000313" key="3">
    <source>
        <dbReference type="Proteomes" id="UP000610846"/>
    </source>
</evidence>
<protein>
    <submittedName>
        <fullName evidence="2">Alpha/beta fold hydrolase</fullName>
    </submittedName>
</protein>
<reference evidence="2" key="1">
    <citation type="journal article" date="2018" name="Curr. Microbiol.">
        <title>Cellulosimicrobium arenosum sp. nov., Isolated from Marine Sediment Sand.</title>
        <authorList>
            <person name="Oh M."/>
            <person name="Kim J.H."/>
            <person name="Yoon J.H."/>
            <person name="Schumann P."/>
            <person name="Kim W."/>
        </authorList>
    </citation>
    <scope>NUCLEOTIDE SEQUENCE</scope>
    <source>
        <strain evidence="2">KCTC 49039</strain>
    </source>
</reference>
<dbReference type="RefSeq" id="WP_191829615.1">
    <property type="nucleotide sequence ID" value="NZ_JACYHB010000011.1"/>
</dbReference>
<dbReference type="Gene3D" id="3.40.50.1820">
    <property type="entry name" value="alpha/beta hydrolase"/>
    <property type="match status" value="1"/>
</dbReference>
<dbReference type="InterPro" id="IPR000073">
    <property type="entry name" value="AB_hydrolase_1"/>
</dbReference>
<comment type="caution">
    <text evidence="2">The sequence shown here is derived from an EMBL/GenBank/DDBJ whole genome shotgun (WGS) entry which is preliminary data.</text>
</comment>
<name>A0A927PEX8_9MICO</name>
<dbReference type="InterPro" id="IPR050266">
    <property type="entry name" value="AB_hydrolase_sf"/>
</dbReference>
<keyword evidence="3" id="KW-1185">Reference proteome</keyword>
<gene>
    <name evidence="2" type="ORF">IF651_13355</name>
</gene>
<reference evidence="2" key="2">
    <citation type="submission" date="2020-09" db="EMBL/GenBank/DDBJ databases">
        <authorList>
            <person name="Yu Y."/>
        </authorList>
    </citation>
    <scope>NUCLEOTIDE SEQUENCE</scope>
    <source>
        <strain evidence="2">KCTC 49039</strain>
    </source>
</reference>
<evidence type="ECO:0000313" key="2">
    <source>
        <dbReference type="EMBL" id="MBD8080041.1"/>
    </source>
</evidence>
<dbReference type="AlphaFoldDB" id="A0A927PEX8"/>
<evidence type="ECO:0000259" key="1">
    <source>
        <dbReference type="Pfam" id="PF12697"/>
    </source>
</evidence>
<feature type="domain" description="AB hydrolase-1" evidence="1">
    <location>
        <begin position="27"/>
        <end position="263"/>
    </location>
</feature>
<dbReference type="PRINTS" id="PR00111">
    <property type="entry name" value="ABHYDROLASE"/>
</dbReference>
<dbReference type="EMBL" id="JACYHB010000011">
    <property type="protein sequence ID" value="MBD8080041.1"/>
    <property type="molecule type" value="Genomic_DNA"/>
</dbReference>
<dbReference type="SUPFAM" id="SSF53474">
    <property type="entry name" value="alpha/beta-Hydrolases"/>
    <property type="match status" value="1"/>
</dbReference>
<dbReference type="GO" id="GO:0016787">
    <property type="term" value="F:hydrolase activity"/>
    <property type="evidence" value="ECO:0007669"/>
    <property type="project" value="UniProtKB-KW"/>
</dbReference>
<dbReference type="PANTHER" id="PTHR43798">
    <property type="entry name" value="MONOACYLGLYCEROL LIPASE"/>
    <property type="match status" value="1"/>
</dbReference>
<organism evidence="2 3">
    <name type="scientific">Cellulosimicrobium arenosum</name>
    <dbReference type="NCBI Taxonomy" id="2708133"/>
    <lineage>
        <taxon>Bacteria</taxon>
        <taxon>Bacillati</taxon>
        <taxon>Actinomycetota</taxon>
        <taxon>Actinomycetes</taxon>
        <taxon>Micrococcales</taxon>
        <taxon>Promicromonosporaceae</taxon>
        <taxon>Cellulosimicrobium</taxon>
    </lineage>
</organism>
<dbReference type="Pfam" id="PF12697">
    <property type="entry name" value="Abhydrolase_6"/>
    <property type="match status" value="1"/>
</dbReference>
<proteinExistence type="predicted"/>
<accession>A0A927PEX8</accession>
<sequence>MSVPLSRSLAWRGRSIAWDRLGQGPALVLLHGTPWSSALWRPIAEALSSRFTVYLWDMPGYGESSKAAEHEVDLGTQGELFAHLLREWELDRPHVVAHDVGGAVALRARLLHGARYASLCLVDVVAISPWGSPFFTLVAQHADVFAQLPPAVHRGAVEAYVGGAAHRPIDAAALAMLVTPWTGTEGQAAFYRQIAQADERFTDEVEPAYGSIDEPVHVVWGAQDAWIPVDRAHRLHAAIPHSTLAILPDAGHLVQLDAPEALTAELTRWTEQHRTDRRSRHRGETRT</sequence>